<keyword evidence="2" id="KW-1185">Reference proteome</keyword>
<dbReference type="InterPro" id="IPR029057">
    <property type="entry name" value="PRTase-like"/>
</dbReference>
<dbReference type="OrthoDB" id="8420922at2"/>
<reference evidence="1 2" key="1">
    <citation type="submission" date="2018-05" db="EMBL/GenBank/DDBJ databases">
        <title>Genomic Encyclopedia of Type Strains, Phase IV (KMG-IV): sequencing the most valuable type-strain genomes for metagenomic binning, comparative biology and taxonomic classification.</title>
        <authorList>
            <person name="Goeker M."/>
        </authorList>
    </citation>
    <scope>NUCLEOTIDE SEQUENCE [LARGE SCALE GENOMIC DNA]</scope>
    <source>
        <strain evidence="1 2">DSM 19792</strain>
    </source>
</reference>
<dbReference type="EMBL" id="QJKB01000001">
    <property type="protein sequence ID" value="PXX47002.1"/>
    <property type="molecule type" value="Genomic_DNA"/>
</dbReference>
<dbReference type="Pfam" id="PF15610">
    <property type="entry name" value="PRTase_3"/>
    <property type="match status" value="1"/>
</dbReference>
<dbReference type="Gene3D" id="3.40.50.2020">
    <property type="match status" value="1"/>
</dbReference>
<protein>
    <submittedName>
        <fullName evidence="1">Phosphoribosyl transferase-like protein</fullName>
    </submittedName>
</protein>
<dbReference type="InterPro" id="IPR028944">
    <property type="entry name" value="PRTase_ComF-like"/>
</dbReference>
<gene>
    <name evidence="1" type="ORF">DFR42_101578</name>
</gene>
<keyword evidence="1" id="KW-0808">Transferase</keyword>
<dbReference type="SUPFAM" id="SSF53271">
    <property type="entry name" value="PRTase-like"/>
    <property type="match status" value="1"/>
</dbReference>
<accession>A0A318JIE9</accession>
<dbReference type="RefSeq" id="WP_110253428.1">
    <property type="nucleotide sequence ID" value="NZ_QJKB01000001.1"/>
</dbReference>
<evidence type="ECO:0000313" key="2">
    <source>
        <dbReference type="Proteomes" id="UP000247792"/>
    </source>
</evidence>
<evidence type="ECO:0000313" key="1">
    <source>
        <dbReference type="EMBL" id="PXX47002.1"/>
    </source>
</evidence>
<name>A0A318JIE9_9BURK</name>
<dbReference type="AlphaFoldDB" id="A0A318JIE9"/>
<dbReference type="Proteomes" id="UP000247792">
    <property type="component" value="Unassembled WGS sequence"/>
</dbReference>
<organism evidence="1 2">
    <name type="scientific">Undibacterium pigrum</name>
    <dbReference type="NCBI Taxonomy" id="401470"/>
    <lineage>
        <taxon>Bacteria</taxon>
        <taxon>Pseudomonadati</taxon>
        <taxon>Pseudomonadota</taxon>
        <taxon>Betaproteobacteria</taxon>
        <taxon>Burkholderiales</taxon>
        <taxon>Oxalobacteraceae</taxon>
        <taxon>Undibacterium</taxon>
    </lineage>
</organism>
<dbReference type="GO" id="GO:0016740">
    <property type="term" value="F:transferase activity"/>
    <property type="evidence" value="ECO:0007669"/>
    <property type="project" value="UniProtKB-KW"/>
</dbReference>
<proteinExistence type="predicted"/>
<comment type="caution">
    <text evidence="1">The sequence shown here is derived from an EMBL/GenBank/DDBJ whole genome shotgun (WGS) entry which is preliminary data.</text>
</comment>
<sequence length="301" mass="34431">MLISADIANPAKTWCLQQINALPLRLDGDLYSHYPGMKLGSFRDLVFFGDKLSALVTSILNQESNTSAKDWIVSAPAFYYLPSAANLLARRVHNLLRKQGYGIHLHEPRLSQEQNAVHSMEAFKKANDYSKSQVQQRQSERQRIYDLAKSNVQMQALKGQRLLVINDIYVTGTQQAFMQKMLDQLEVKDVHWVYIFHVKQQLAQQHPEIEFQINNHMVGNADNFAAIMNDEHTVHTTRCLSRLFSEDIQNFQHVINFLRPDTIKKIIQLAKLEDRYTAAFFAEKLSILAATQASKSLSIAT</sequence>